<name>A0A8H6Z5R3_9AGAR</name>
<accession>A0A8H6Z5R3</accession>
<protein>
    <recommendedName>
        <fullName evidence="1">RNA-dependent RNA polymerase</fullName>
        <ecNumber evidence="1">2.7.7.48</ecNumber>
    </recommendedName>
</protein>
<comment type="similarity">
    <text evidence="1">Belongs to the RdRP family.</text>
</comment>
<keyword evidence="4" id="KW-1185">Reference proteome</keyword>
<feature type="domain" description="RDRP core" evidence="2">
    <location>
        <begin position="60"/>
        <end position="156"/>
    </location>
</feature>
<dbReference type="OrthoDB" id="6513042at2759"/>
<evidence type="ECO:0000313" key="3">
    <source>
        <dbReference type="EMBL" id="KAF7371474.1"/>
    </source>
</evidence>
<dbReference type="GO" id="GO:0003723">
    <property type="term" value="F:RNA binding"/>
    <property type="evidence" value="ECO:0007669"/>
    <property type="project" value="UniProtKB-KW"/>
</dbReference>
<keyword evidence="1" id="KW-0548">Nucleotidyltransferase</keyword>
<evidence type="ECO:0000259" key="2">
    <source>
        <dbReference type="Pfam" id="PF05183"/>
    </source>
</evidence>
<dbReference type="InterPro" id="IPR057596">
    <property type="entry name" value="RDRP_core"/>
</dbReference>
<dbReference type="Proteomes" id="UP000620124">
    <property type="component" value="Unassembled WGS sequence"/>
</dbReference>
<evidence type="ECO:0000313" key="4">
    <source>
        <dbReference type="Proteomes" id="UP000620124"/>
    </source>
</evidence>
<evidence type="ECO:0000256" key="1">
    <source>
        <dbReference type="RuleBase" id="RU363098"/>
    </source>
</evidence>
<keyword evidence="1 3" id="KW-0696">RNA-directed RNA polymerase</keyword>
<proteinExistence type="inferred from homology"/>
<dbReference type="Pfam" id="PF05183">
    <property type="entry name" value="RdRP"/>
    <property type="match status" value="1"/>
</dbReference>
<dbReference type="EMBL" id="JACAZI010000001">
    <property type="protein sequence ID" value="KAF7371474.1"/>
    <property type="molecule type" value="Genomic_DNA"/>
</dbReference>
<reference evidence="3" key="1">
    <citation type="submission" date="2020-05" db="EMBL/GenBank/DDBJ databases">
        <title>Mycena genomes resolve the evolution of fungal bioluminescence.</title>
        <authorList>
            <person name="Tsai I.J."/>
        </authorList>
    </citation>
    <scope>NUCLEOTIDE SEQUENCE</scope>
    <source>
        <strain evidence="3">CCC161011</strain>
    </source>
</reference>
<keyword evidence="1" id="KW-0808">Transferase</keyword>
<dbReference type="AlphaFoldDB" id="A0A8H6Z5R3"/>
<dbReference type="GO" id="GO:0003968">
    <property type="term" value="F:RNA-directed RNA polymerase activity"/>
    <property type="evidence" value="ECO:0007669"/>
    <property type="project" value="UniProtKB-KW"/>
</dbReference>
<organism evidence="3 4">
    <name type="scientific">Mycena venus</name>
    <dbReference type="NCBI Taxonomy" id="2733690"/>
    <lineage>
        <taxon>Eukaryota</taxon>
        <taxon>Fungi</taxon>
        <taxon>Dikarya</taxon>
        <taxon>Basidiomycota</taxon>
        <taxon>Agaricomycotina</taxon>
        <taxon>Agaricomycetes</taxon>
        <taxon>Agaricomycetidae</taxon>
        <taxon>Agaricales</taxon>
        <taxon>Marasmiineae</taxon>
        <taxon>Mycenaceae</taxon>
        <taxon>Mycena</taxon>
    </lineage>
</organism>
<gene>
    <name evidence="3" type="ORF">MVEN_00002000</name>
</gene>
<sequence length="167" mass="18432">MKLVSKGKTIAVVRLLSASLKLFLTPNIPSTNLGPHVLSETLAYSGSAEYLQALISGCPNKQFIVLILTLGIPLSVFEDLLHMQLDEIAKITTDRQKALDCVDGEVDAEGDGFYQELYEMLLAGHDMNELYLASQLPRFQNTSRDALRKKLNISVKVDLTYLVTGDC</sequence>
<dbReference type="EC" id="2.7.7.48" evidence="1"/>
<comment type="caution">
    <text evidence="3">The sequence shown here is derived from an EMBL/GenBank/DDBJ whole genome shotgun (WGS) entry which is preliminary data.</text>
</comment>
<comment type="catalytic activity">
    <reaction evidence="1">
        <text>RNA(n) + a ribonucleoside 5'-triphosphate = RNA(n+1) + diphosphate</text>
        <dbReference type="Rhea" id="RHEA:21248"/>
        <dbReference type="Rhea" id="RHEA-COMP:14527"/>
        <dbReference type="Rhea" id="RHEA-COMP:17342"/>
        <dbReference type="ChEBI" id="CHEBI:33019"/>
        <dbReference type="ChEBI" id="CHEBI:61557"/>
        <dbReference type="ChEBI" id="CHEBI:140395"/>
        <dbReference type="EC" id="2.7.7.48"/>
    </reaction>
</comment>
<keyword evidence="1" id="KW-0694">RNA-binding</keyword>